<dbReference type="STRING" id="631362.Thi970DRAFT_00059"/>
<sequence length="66" mass="7797">MQTVTGQEFPMFSRPWRIPRRWKVLFWQLSDRLLGARVAPLPPPEPHPLESPTYQRRRSLSSQPGE</sequence>
<organism evidence="2 3">
    <name type="scientific">Thiorhodovibrio frisius</name>
    <dbReference type="NCBI Taxonomy" id="631362"/>
    <lineage>
        <taxon>Bacteria</taxon>
        <taxon>Pseudomonadati</taxon>
        <taxon>Pseudomonadota</taxon>
        <taxon>Gammaproteobacteria</taxon>
        <taxon>Chromatiales</taxon>
        <taxon>Chromatiaceae</taxon>
        <taxon>Thiorhodovibrio</taxon>
    </lineage>
</organism>
<evidence type="ECO:0000313" key="2">
    <source>
        <dbReference type="EMBL" id="EIC23924.1"/>
    </source>
</evidence>
<accession>H8YVI4</accession>
<protein>
    <submittedName>
        <fullName evidence="2">Uncharacterized protein</fullName>
    </submittedName>
</protein>
<evidence type="ECO:0000313" key="3">
    <source>
        <dbReference type="Proteomes" id="UP000002964"/>
    </source>
</evidence>
<gene>
    <name evidence="2" type="ORF">Thi970DRAFT_00059</name>
</gene>
<reference evidence="3" key="1">
    <citation type="submission" date="2011-06" db="EMBL/GenBank/DDBJ databases">
        <authorList>
            <consortium name="US DOE Joint Genome Institute (JGI-PGF)"/>
            <person name="Lucas S."/>
            <person name="Han J."/>
            <person name="Lapidus A."/>
            <person name="Cheng J.-F."/>
            <person name="Goodwin L."/>
            <person name="Pitluck S."/>
            <person name="Peters L."/>
            <person name="Land M.L."/>
            <person name="Hauser L."/>
            <person name="Vogl K."/>
            <person name="Liu Z."/>
            <person name="Overmann J."/>
            <person name="Frigaard N.-U."/>
            <person name="Bryant D.A."/>
            <person name="Woyke T.J."/>
        </authorList>
    </citation>
    <scope>NUCLEOTIDE SEQUENCE [LARGE SCALE GENOMIC DNA]</scope>
    <source>
        <strain evidence="3">970</strain>
    </source>
</reference>
<dbReference type="AlphaFoldDB" id="H8YVI4"/>
<dbReference type="EMBL" id="JH603163">
    <property type="protein sequence ID" value="EIC23924.1"/>
    <property type="molecule type" value="Genomic_DNA"/>
</dbReference>
<name>H8YVI4_9GAMM</name>
<dbReference type="Proteomes" id="UP000002964">
    <property type="component" value="Unassembled WGS sequence"/>
</dbReference>
<keyword evidence="3" id="KW-1185">Reference proteome</keyword>
<dbReference type="HOGENOM" id="CLU_2829955_0_0_6"/>
<evidence type="ECO:0000256" key="1">
    <source>
        <dbReference type="SAM" id="MobiDB-lite"/>
    </source>
</evidence>
<reference evidence="2 3" key="2">
    <citation type="submission" date="2011-11" db="EMBL/GenBank/DDBJ databases">
        <authorList>
            <consortium name="US DOE Joint Genome Institute"/>
            <person name="Lucas S."/>
            <person name="Han J."/>
            <person name="Lapidus A."/>
            <person name="Cheng J.-F."/>
            <person name="Goodwin L."/>
            <person name="Pitluck S."/>
            <person name="Peters L."/>
            <person name="Ovchinnikova G."/>
            <person name="Zhang X."/>
            <person name="Detter J.C."/>
            <person name="Han C."/>
            <person name="Tapia R."/>
            <person name="Land M."/>
            <person name="Hauser L."/>
            <person name="Kyrpides N."/>
            <person name="Ivanova N."/>
            <person name="Pagani I."/>
            <person name="Vogl K."/>
            <person name="Liu Z."/>
            <person name="Overmann J."/>
            <person name="Frigaard N.-U."/>
            <person name="Bryant D."/>
            <person name="Woyke T."/>
        </authorList>
    </citation>
    <scope>NUCLEOTIDE SEQUENCE [LARGE SCALE GENOMIC DNA]</scope>
    <source>
        <strain evidence="2 3">970</strain>
    </source>
</reference>
<proteinExistence type="predicted"/>
<feature type="region of interest" description="Disordered" evidence="1">
    <location>
        <begin position="38"/>
        <end position="66"/>
    </location>
</feature>